<evidence type="ECO:0000313" key="3">
    <source>
        <dbReference type="Proteomes" id="UP000325081"/>
    </source>
</evidence>
<dbReference type="PANTHER" id="PTHR37706">
    <property type="entry name" value="TRANSMEMBRANE PROTEIN"/>
    <property type="match status" value="1"/>
</dbReference>
<protein>
    <submittedName>
        <fullName evidence="2">RING/U-box superfamily protein</fullName>
    </submittedName>
</protein>
<keyword evidence="1" id="KW-1133">Transmembrane helix</keyword>
<keyword evidence="3" id="KW-1185">Reference proteome</keyword>
<reference evidence="3" key="1">
    <citation type="journal article" date="2019" name="Curr. Biol.">
        <title>Genome Sequence of Striga asiatica Provides Insight into the Evolution of Plant Parasitism.</title>
        <authorList>
            <person name="Yoshida S."/>
            <person name="Kim S."/>
            <person name="Wafula E.K."/>
            <person name="Tanskanen J."/>
            <person name="Kim Y.M."/>
            <person name="Honaas L."/>
            <person name="Yang Z."/>
            <person name="Spallek T."/>
            <person name="Conn C.E."/>
            <person name="Ichihashi Y."/>
            <person name="Cheong K."/>
            <person name="Cui S."/>
            <person name="Der J.P."/>
            <person name="Gundlach H."/>
            <person name="Jiao Y."/>
            <person name="Hori C."/>
            <person name="Ishida J.K."/>
            <person name="Kasahara H."/>
            <person name="Kiba T."/>
            <person name="Kim M.S."/>
            <person name="Koo N."/>
            <person name="Laohavisit A."/>
            <person name="Lee Y.H."/>
            <person name="Lumba S."/>
            <person name="McCourt P."/>
            <person name="Mortimer J.C."/>
            <person name="Mutuku J.M."/>
            <person name="Nomura T."/>
            <person name="Sasaki-Sekimoto Y."/>
            <person name="Seto Y."/>
            <person name="Wang Y."/>
            <person name="Wakatake T."/>
            <person name="Sakakibara H."/>
            <person name="Demura T."/>
            <person name="Yamaguchi S."/>
            <person name="Yoneyama K."/>
            <person name="Manabe R.I."/>
            <person name="Nelson D.C."/>
            <person name="Schulman A.H."/>
            <person name="Timko M.P."/>
            <person name="dePamphilis C.W."/>
            <person name="Choi D."/>
            <person name="Shirasu K."/>
        </authorList>
    </citation>
    <scope>NUCLEOTIDE SEQUENCE [LARGE SCALE GENOMIC DNA]</scope>
    <source>
        <strain evidence="3">cv. UVA1</strain>
    </source>
</reference>
<keyword evidence="1" id="KW-0812">Transmembrane</keyword>
<dbReference type="AlphaFoldDB" id="A0A5A7QI30"/>
<dbReference type="OrthoDB" id="786429at2759"/>
<sequence>MATCSFSSPTSVKHHRAPSPIYNCSTENTKSRALCFTASHKINLHRSFLFKRNPWSGRCYATGPPSEPPSEKNLAPISGVRSAFTRFQDSFQIFFAVLFWMSLFFWSSAWNGGDGSKRNKGSRFRK</sequence>
<keyword evidence="1" id="KW-0472">Membrane</keyword>
<proteinExistence type="predicted"/>
<gene>
    <name evidence="2" type="ORF">STAS_21003</name>
</gene>
<dbReference type="PANTHER" id="PTHR37706:SF2">
    <property type="entry name" value="TRANSMEMBRANE PROTEIN"/>
    <property type="match status" value="1"/>
</dbReference>
<dbReference type="Proteomes" id="UP000325081">
    <property type="component" value="Unassembled WGS sequence"/>
</dbReference>
<organism evidence="2 3">
    <name type="scientific">Striga asiatica</name>
    <name type="common">Asiatic witchweed</name>
    <name type="synonym">Buchnera asiatica</name>
    <dbReference type="NCBI Taxonomy" id="4170"/>
    <lineage>
        <taxon>Eukaryota</taxon>
        <taxon>Viridiplantae</taxon>
        <taxon>Streptophyta</taxon>
        <taxon>Embryophyta</taxon>
        <taxon>Tracheophyta</taxon>
        <taxon>Spermatophyta</taxon>
        <taxon>Magnoliopsida</taxon>
        <taxon>eudicotyledons</taxon>
        <taxon>Gunneridae</taxon>
        <taxon>Pentapetalae</taxon>
        <taxon>asterids</taxon>
        <taxon>lamiids</taxon>
        <taxon>Lamiales</taxon>
        <taxon>Orobanchaceae</taxon>
        <taxon>Buchnereae</taxon>
        <taxon>Striga</taxon>
    </lineage>
</organism>
<feature type="transmembrane region" description="Helical" evidence="1">
    <location>
        <begin position="91"/>
        <end position="110"/>
    </location>
</feature>
<accession>A0A5A7QI30</accession>
<name>A0A5A7QI30_STRAF</name>
<evidence type="ECO:0000313" key="2">
    <source>
        <dbReference type="EMBL" id="GER44127.1"/>
    </source>
</evidence>
<evidence type="ECO:0000256" key="1">
    <source>
        <dbReference type="SAM" id="Phobius"/>
    </source>
</evidence>
<dbReference type="EMBL" id="BKCP01006848">
    <property type="protein sequence ID" value="GER44127.1"/>
    <property type="molecule type" value="Genomic_DNA"/>
</dbReference>
<comment type="caution">
    <text evidence="2">The sequence shown here is derived from an EMBL/GenBank/DDBJ whole genome shotgun (WGS) entry which is preliminary data.</text>
</comment>